<comment type="catalytic activity">
    <reaction evidence="10 11">
        <text>nicotinate beta-D-ribonucleotide + ATP + H(+) = deamido-NAD(+) + diphosphate</text>
        <dbReference type="Rhea" id="RHEA:22860"/>
        <dbReference type="ChEBI" id="CHEBI:15378"/>
        <dbReference type="ChEBI" id="CHEBI:30616"/>
        <dbReference type="ChEBI" id="CHEBI:33019"/>
        <dbReference type="ChEBI" id="CHEBI:57502"/>
        <dbReference type="ChEBI" id="CHEBI:58437"/>
        <dbReference type="EC" id="2.7.7.18"/>
    </reaction>
</comment>
<dbReference type="GO" id="GO:0009435">
    <property type="term" value="P:NAD+ biosynthetic process"/>
    <property type="evidence" value="ECO:0007669"/>
    <property type="project" value="UniProtKB-UniRule"/>
</dbReference>
<dbReference type="PANTHER" id="PTHR39321">
    <property type="entry name" value="NICOTINATE-NUCLEOTIDE ADENYLYLTRANSFERASE-RELATED"/>
    <property type="match status" value="1"/>
</dbReference>
<dbReference type="NCBIfam" id="TIGR00125">
    <property type="entry name" value="cyt_tran_rel"/>
    <property type="match status" value="1"/>
</dbReference>
<evidence type="ECO:0000256" key="3">
    <source>
        <dbReference type="ARBA" id="ARBA00009014"/>
    </source>
</evidence>
<evidence type="ECO:0000256" key="9">
    <source>
        <dbReference type="ARBA" id="ARBA00023027"/>
    </source>
</evidence>
<dbReference type="GO" id="GO:0004515">
    <property type="term" value="F:nicotinate-nucleotide adenylyltransferase activity"/>
    <property type="evidence" value="ECO:0007669"/>
    <property type="project" value="UniProtKB-UniRule"/>
</dbReference>
<dbReference type="Proteomes" id="UP000319783">
    <property type="component" value="Unassembled WGS sequence"/>
</dbReference>
<comment type="function">
    <text evidence="1 11">Catalyzes the reversible adenylation of nicotinate mononucleotide (NaMN) to nicotinic acid adenine dinucleotide (NaAD).</text>
</comment>
<dbReference type="Pfam" id="PF01467">
    <property type="entry name" value="CTP_transf_like"/>
    <property type="match status" value="1"/>
</dbReference>
<comment type="caution">
    <text evidence="13">The sequence shown here is derived from an EMBL/GenBank/DDBJ whole genome shotgun (WGS) entry which is preliminary data.</text>
</comment>
<evidence type="ECO:0000256" key="8">
    <source>
        <dbReference type="ARBA" id="ARBA00022840"/>
    </source>
</evidence>
<protein>
    <recommendedName>
        <fullName evidence="11">Probable nicotinate-nucleotide adenylyltransferase</fullName>
        <ecNumber evidence="11">2.7.7.18</ecNumber>
    </recommendedName>
    <alternativeName>
        <fullName evidence="11">Deamido-NAD(+) diphosphorylase</fullName>
    </alternativeName>
    <alternativeName>
        <fullName evidence="11">Deamido-NAD(+) pyrophosphorylase</fullName>
    </alternativeName>
    <alternativeName>
        <fullName evidence="11">Nicotinate mononucleotide adenylyltransferase</fullName>
        <shortName evidence="11">NaMN adenylyltransferase</shortName>
    </alternativeName>
</protein>
<evidence type="ECO:0000313" key="14">
    <source>
        <dbReference type="Proteomes" id="UP000319783"/>
    </source>
</evidence>
<keyword evidence="7 11" id="KW-0547">Nucleotide-binding</keyword>
<evidence type="ECO:0000256" key="2">
    <source>
        <dbReference type="ARBA" id="ARBA00005019"/>
    </source>
</evidence>
<evidence type="ECO:0000256" key="5">
    <source>
        <dbReference type="ARBA" id="ARBA00022679"/>
    </source>
</evidence>
<comment type="pathway">
    <text evidence="2 11">Cofactor biosynthesis; NAD(+) biosynthesis; deamido-NAD(+) from nicotinate D-ribonucleotide: step 1/1.</text>
</comment>
<dbReference type="NCBIfam" id="TIGR00482">
    <property type="entry name" value="nicotinate (nicotinamide) nucleotide adenylyltransferase"/>
    <property type="match status" value="1"/>
</dbReference>
<name>A0A533QCZ4_9BACT</name>
<keyword evidence="4 11" id="KW-0662">Pyridine nucleotide biosynthesis</keyword>
<dbReference type="AlphaFoldDB" id="A0A533QCZ4"/>
<evidence type="ECO:0000256" key="11">
    <source>
        <dbReference type="HAMAP-Rule" id="MF_00244"/>
    </source>
</evidence>
<dbReference type="Gene3D" id="3.40.50.620">
    <property type="entry name" value="HUPs"/>
    <property type="match status" value="1"/>
</dbReference>
<keyword evidence="8 11" id="KW-0067">ATP-binding</keyword>
<dbReference type="InterPro" id="IPR005248">
    <property type="entry name" value="NadD/NMNAT"/>
</dbReference>
<accession>A0A533QCZ4</accession>
<dbReference type="HAMAP" id="MF_00244">
    <property type="entry name" value="NaMN_adenylyltr"/>
    <property type="match status" value="1"/>
</dbReference>
<proteinExistence type="inferred from homology"/>
<evidence type="ECO:0000256" key="10">
    <source>
        <dbReference type="ARBA" id="ARBA00048721"/>
    </source>
</evidence>
<dbReference type="CDD" id="cd02165">
    <property type="entry name" value="NMNAT"/>
    <property type="match status" value="1"/>
</dbReference>
<organism evidence="13 14">
    <name type="scientific">Candidatus Jettenia ecosi</name>
    <dbReference type="NCBI Taxonomy" id="2494326"/>
    <lineage>
        <taxon>Bacteria</taxon>
        <taxon>Pseudomonadati</taxon>
        <taxon>Planctomycetota</taxon>
        <taxon>Candidatus Brocadiia</taxon>
        <taxon>Candidatus Brocadiales</taxon>
        <taxon>Candidatus Brocadiaceae</taxon>
        <taxon>Candidatus Jettenia</taxon>
    </lineage>
</organism>
<keyword evidence="5 11" id="KW-0808">Transferase</keyword>
<gene>
    <name evidence="11" type="primary">nadD</name>
    <name evidence="13" type="ORF">JETT_3235</name>
</gene>
<sequence length="232" mass="27114">MDIGIFGGSFNPIHIGHLIVAEEVFQQQRLSKVVFIPTGISPHKESIDLIHASHRYHMVKQAISDNDHFEISDLEIKRSGKSYTIDTVRTLKEIYGEKQNLYLIIGSDMLHEINTWKDIDMLSSLCRFVVVNRFPIPINEDSHKSHLPLTKEESYNFSLMKDEAEFKNKEKKEIERLKVMIPSIGISSTEIRERLRDGRSIRYLVPRCVEEYIKAHNLYRKNPVGFIKYKER</sequence>
<comment type="similarity">
    <text evidence="3 11">Belongs to the NadD family.</text>
</comment>
<dbReference type="GO" id="GO:0005524">
    <property type="term" value="F:ATP binding"/>
    <property type="evidence" value="ECO:0007669"/>
    <property type="project" value="UniProtKB-KW"/>
</dbReference>
<dbReference type="UniPathway" id="UPA00253">
    <property type="reaction ID" value="UER00332"/>
</dbReference>
<dbReference type="NCBIfam" id="NF000840">
    <property type="entry name" value="PRK00071.1-3"/>
    <property type="match status" value="1"/>
</dbReference>
<evidence type="ECO:0000259" key="12">
    <source>
        <dbReference type="Pfam" id="PF01467"/>
    </source>
</evidence>
<dbReference type="InterPro" id="IPR014729">
    <property type="entry name" value="Rossmann-like_a/b/a_fold"/>
</dbReference>
<evidence type="ECO:0000313" key="13">
    <source>
        <dbReference type="EMBL" id="TLD40511.1"/>
    </source>
</evidence>
<keyword evidence="9 11" id="KW-0520">NAD</keyword>
<evidence type="ECO:0000256" key="1">
    <source>
        <dbReference type="ARBA" id="ARBA00002324"/>
    </source>
</evidence>
<evidence type="ECO:0000256" key="7">
    <source>
        <dbReference type="ARBA" id="ARBA00022741"/>
    </source>
</evidence>
<feature type="domain" description="Cytidyltransferase-like" evidence="12">
    <location>
        <begin position="5"/>
        <end position="194"/>
    </location>
</feature>
<dbReference type="SUPFAM" id="SSF52374">
    <property type="entry name" value="Nucleotidylyl transferase"/>
    <property type="match status" value="1"/>
</dbReference>
<reference evidence="13 14" key="1">
    <citation type="submission" date="2019-04" db="EMBL/GenBank/DDBJ databases">
        <title>Genome of a novel bacterium Candidatus Jettenia ecosi reconstructed from metagenome of an anammox bioreactor.</title>
        <authorList>
            <person name="Mardanov A.V."/>
            <person name="Beletsky A.V."/>
            <person name="Ravin N.V."/>
            <person name="Botchkova E.A."/>
            <person name="Litti Y.V."/>
            <person name="Nozhevnikova A.N."/>
        </authorList>
    </citation>
    <scope>NUCLEOTIDE SEQUENCE [LARGE SCALE GENOMIC DNA]</scope>
    <source>
        <strain evidence="13">J2</strain>
    </source>
</reference>
<evidence type="ECO:0000256" key="6">
    <source>
        <dbReference type="ARBA" id="ARBA00022695"/>
    </source>
</evidence>
<dbReference type="EMBL" id="SULG01000096">
    <property type="protein sequence ID" value="TLD40511.1"/>
    <property type="molecule type" value="Genomic_DNA"/>
</dbReference>
<dbReference type="PANTHER" id="PTHR39321:SF3">
    <property type="entry name" value="PHOSPHOPANTETHEINE ADENYLYLTRANSFERASE"/>
    <property type="match status" value="1"/>
</dbReference>
<keyword evidence="6 11" id="KW-0548">Nucleotidyltransferase</keyword>
<dbReference type="InterPro" id="IPR004821">
    <property type="entry name" value="Cyt_trans-like"/>
</dbReference>
<dbReference type="EC" id="2.7.7.18" evidence="11"/>
<evidence type="ECO:0000256" key="4">
    <source>
        <dbReference type="ARBA" id="ARBA00022642"/>
    </source>
</evidence>